<feature type="transmembrane region" description="Helical" evidence="1">
    <location>
        <begin position="34"/>
        <end position="56"/>
    </location>
</feature>
<proteinExistence type="predicted"/>
<organism evidence="2 3">
    <name type="scientific">Altererythrobacter litoralis</name>
    <dbReference type="NCBI Taxonomy" id="3113904"/>
    <lineage>
        <taxon>Bacteria</taxon>
        <taxon>Pseudomonadati</taxon>
        <taxon>Pseudomonadota</taxon>
        <taxon>Alphaproteobacteria</taxon>
        <taxon>Sphingomonadales</taxon>
        <taxon>Erythrobacteraceae</taxon>
        <taxon>Altererythrobacter</taxon>
    </lineage>
</organism>
<feature type="transmembrane region" description="Helical" evidence="1">
    <location>
        <begin position="7"/>
        <end position="28"/>
    </location>
</feature>
<reference evidence="2 3" key="1">
    <citation type="submission" date="2024-01" db="EMBL/GenBank/DDBJ databases">
        <title>The genome sequence of Erythrobacteraceae sp. strain 1XM1-14.</title>
        <authorList>
            <person name="Liu Y."/>
        </authorList>
    </citation>
    <scope>NUCLEOTIDE SEQUENCE [LARGE SCALE GENOMIC DNA]</scope>
    <source>
        <strain evidence="2 3">1XM1-14</strain>
    </source>
</reference>
<feature type="transmembrane region" description="Helical" evidence="1">
    <location>
        <begin position="68"/>
        <end position="87"/>
    </location>
</feature>
<comment type="caution">
    <text evidence="2">The sequence shown here is derived from an EMBL/GenBank/DDBJ whole genome shotgun (WGS) entry which is preliminary data.</text>
</comment>
<evidence type="ECO:0000313" key="2">
    <source>
        <dbReference type="EMBL" id="MEE1877797.1"/>
    </source>
</evidence>
<feature type="transmembrane region" description="Helical" evidence="1">
    <location>
        <begin position="137"/>
        <end position="154"/>
    </location>
</feature>
<feature type="transmembrane region" description="Helical" evidence="1">
    <location>
        <begin position="202"/>
        <end position="221"/>
    </location>
</feature>
<evidence type="ECO:0000313" key="3">
    <source>
        <dbReference type="Proteomes" id="UP001343492"/>
    </source>
</evidence>
<protein>
    <submittedName>
        <fullName evidence="2">Uncharacterized protein</fullName>
    </submittedName>
</protein>
<name>A0ABU7GFD6_9SPHN</name>
<feature type="transmembrane region" description="Helical" evidence="1">
    <location>
        <begin position="107"/>
        <end position="125"/>
    </location>
</feature>
<keyword evidence="3" id="KW-1185">Reference proteome</keyword>
<dbReference type="EMBL" id="JAZDQV010000007">
    <property type="protein sequence ID" value="MEE1877797.1"/>
    <property type="molecule type" value="Genomic_DNA"/>
</dbReference>
<dbReference type="RefSeq" id="WP_354144901.1">
    <property type="nucleotide sequence ID" value="NZ_JAZDQV010000007.1"/>
</dbReference>
<accession>A0ABU7GFD6</accession>
<feature type="transmembrane region" description="Helical" evidence="1">
    <location>
        <begin position="233"/>
        <end position="258"/>
    </location>
</feature>
<feature type="transmembrane region" description="Helical" evidence="1">
    <location>
        <begin position="174"/>
        <end position="195"/>
    </location>
</feature>
<keyword evidence="1" id="KW-1133">Transmembrane helix</keyword>
<sequence>MPYRYGHYYVGFVLLVILVGFWASYWSPIANVPLAFHVHAISSTTWLLLLIIQSVAIHRRSNAFHKQMGLASFALFPFLILGFVMIIDVSAQRYAKGESEFIMHNGPAFGIGMVIAIAAYLTLFYQALKNRRNIKLHAGYMLATPLILFESPFSRVMDSLFPWMNFIGSGGLHTVQDTIVISDGMAVVFAMTLYFMDRKHGAPWLVASFFMALQAVAMWNAPFIPQFGSLFGAYAQIPLGATAIAGIAAGGLAGWLGWRAGGVPAKRATATA</sequence>
<dbReference type="Proteomes" id="UP001343492">
    <property type="component" value="Unassembled WGS sequence"/>
</dbReference>
<gene>
    <name evidence="2" type="ORF">VRS74_08880</name>
</gene>
<evidence type="ECO:0000256" key="1">
    <source>
        <dbReference type="SAM" id="Phobius"/>
    </source>
</evidence>
<keyword evidence="1" id="KW-0812">Transmembrane</keyword>
<keyword evidence="1" id="KW-0472">Membrane</keyword>